<evidence type="ECO:0000256" key="2">
    <source>
        <dbReference type="ARBA" id="ARBA00009995"/>
    </source>
</evidence>
<dbReference type="Gene3D" id="3.40.50.2000">
    <property type="entry name" value="Glycogen Phosphorylase B"/>
    <property type="match status" value="2"/>
</dbReference>
<evidence type="ECO:0000313" key="9">
    <source>
        <dbReference type="Proteomes" id="UP000467840"/>
    </source>
</evidence>
<dbReference type="PANTHER" id="PTHR11926:SF1179">
    <property type="entry name" value="GLYCOSYLTRANSFERASE"/>
    <property type="match status" value="1"/>
</dbReference>
<evidence type="ECO:0000256" key="3">
    <source>
        <dbReference type="ARBA" id="ARBA00012585"/>
    </source>
</evidence>
<dbReference type="GO" id="GO:0047213">
    <property type="term" value="F:anthocyanidin 3-O-glucosyltransferase activity"/>
    <property type="evidence" value="ECO:0007669"/>
    <property type="project" value="UniProtKB-EC"/>
</dbReference>
<comment type="pathway">
    <text evidence="1">Pigment biosynthesis; anthocyanin biosynthesis.</text>
</comment>
<evidence type="ECO:0000259" key="7">
    <source>
        <dbReference type="Pfam" id="PF26168"/>
    </source>
</evidence>
<gene>
    <name evidence="8" type="ORF">GH714_026594</name>
</gene>
<dbReference type="InterPro" id="IPR035595">
    <property type="entry name" value="UDP_glycos_trans_CS"/>
</dbReference>
<comment type="catalytic activity">
    <reaction evidence="5">
        <text>an anthocyanidin + UDP-alpha-D-glucose + H(+) = an anthocyanidin 3-O-beta-D-glucoside + UDP</text>
        <dbReference type="Rhea" id="RHEA:20093"/>
        <dbReference type="ChEBI" id="CHEBI:15378"/>
        <dbReference type="ChEBI" id="CHEBI:16307"/>
        <dbReference type="ChEBI" id="CHEBI:58223"/>
        <dbReference type="ChEBI" id="CHEBI:58885"/>
        <dbReference type="ChEBI" id="CHEBI:143576"/>
        <dbReference type="EC" id="2.4.1.115"/>
    </reaction>
</comment>
<name>A0A6A6LE56_HEVBR</name>
<keyword evidence="4 6" id="KW-0808">Transferase</keyword>
<organism evidence="8 9">
    <name type="scientific">Hevea brasiliensis</name>
    <name type="common">Para rubber tree</name>
    <name type="synonym">Siphonia brasiliensis</name>
    <dbReference type="NCBI Taxonomy" id="3981"/>
    <lineage>
        <taxon>Eukaryota</taxon>
        <taxon>Viridiplantae</taxon>
        <taxon>Streptophyta</taxon>
        <taxon>Embryophyta</taxon>
        <taxon>Tracheophyta</taxon>
        <taxon>Spermatophyta</taxon>
        <taxon>Magnoliopsida</taxon>
        <taxon>eudicotyledons</taxon>
        <taxon>Gunneridae</taxon>
        <taxon>Pentapetalae</taxon>
        <taxon>rosids</taxon>
        <taxon>fabids</taxon>
        <taxon>Malpighiales</taxon>
        <taxon>Euphorbiaceae</taxon>
        <taxon>Crotonoideae</taxon>
        <taxon>Micrandreae</taxon>
        <taxon>Hevea</taxon>
    </lineage>
</organism>
<comment type="caution">
    <text evidence="8">The sequence shown here is derived from an EMBL/GenBank/DDBJ whole genome shotgun (WGS) entry which is preliminary data.</text>
</comment>
<dbReference type="Pfam" id="PF00201">
    <property type="entry name" value="UDPGT"/>
    <property type="match status" value="1"/>
</dbReference>
<evidence type="ECO:0000256" key="5">
    <source>
        <dbReference type="ARBA" id="ARBA00047606"/>
    </source>
</evidence>
<evidence type="ECO:0000256" key="1">
    <source>
        <dbReference type="ARBA" id="ARBA00004935"/>
    </source>
</evidence>
<dbReference type="GO" id="GO:0080044">
    <property type="term" value="F:quercetin 7-O-glucosyltransferase activity"/>
    <property type="evidence" value="ECO:0007669"/>
    <property type="project" value="TreeGrafter"/>
</dbReference>
<feature type="domain" description="Glycosyltransferase N-terminal" evidence="7">
    <location>
        <begin position="17"/>
        <end position="53"/>
    </location>
</feature>
<sequence>MKKGTESNMEEKAKTAHVLVLPFPGQGHLNPMLQFSRLLVSKGLQGTFVVTTYIPRSKNLSTSTGPLRFDTISDGFDEGGSKQAASMEAYLSSLHSTGRKTLTDLLKKHQSSSNPIDYVIYEPFLSWALDVAKNFGLVAAGFFTHACAVDYIFYKFYRKMLPDPVSGPVSMKGLPTLELQDLPSFIVLPESYPANLKMIMSQFANMEKADFVLIYTFYKLGSEISEEAKLPKGFAEEVADKGLIVNWSPQVKVLASEAVGCFLTHCGWNSTIEALSLGVPMVTLPRWSDQATNAKFVGRVGIRAKVDGDGIVKREEIEFCIKEVMEGVKRNEMMKNSEKWRELAIEAVSEGGTSDRNIDKTRLTLLVNT</sequence>
<dbReference type="InterPro" id="IPR002213">
    <property type="entry name" value="UDP_glucos_trans"/>
</dbReference>
<accession>A0A6A6LE56</accession>
<evidence type="ECO:0000313" key="8">
    <source>
        <dbReference type="EMBL" id="KAF2298755.1"/>
    </source>
</evidence>
<dbReference type="GO" id="GO:0009718">
    <property type="term" value="P:anthocyanin-containing compound biosynthetic process"/>
    <property type="evidence" value="ECO:0007669"/>
    <property type="project" value="UniProtKB-UniPathway"/>
</dbReference>
<proteinExistence type="inferred from homology"/>
<keyword evidence="6" id="KW-0328">Glycosyltransferase</keyword>
<dbReference type="SUPFAM" id="SSF53756">
    <property type="entry name" value="UDP-Glycosyltransferase/glycogen phosphorylase"/>
    <property type="match status" value="1"/>
</dbReference>
<evidence type="ECO:0000256" key="6">
    <source>
        <dbReference type="RuleBase" id="RU003718"/>
    </source>
</evidence>
<dbReference type="Proteomes" id="UP000467840">
    <property type="component" value="Chromosome 1"/>
</dbReference>
<dbReference type="AlphaFoldDB" id="A0A6A6LE56"/>
<dbReference type="PANTHER" id="PTHR11926">
    <property type="entry name" value="GLUCOSYL/GLUCURONOSYL TRANSFERASES"/>
    <property type="match status" value="1"/>
</dbReference>
<reference evidence="8 9" key="1">
    <citation type="journal article" date="2020" name="Mol. Plant">
        <title>The Chromosome-Based Rubber Tree Genome Provides New Insights into Spurge Genome Evolution and Rubber Biosynthesis.</title>
        <authorList>
            <person name="Liu J."/>
            <person name="Shi C."/>
            <person name="Shi C.C."/>
            <person name="Li W."/>
            <person name="Zhang Q.J."/>
            <person name="Zhang Y."/>
            <person name="Li K."/>
            <person name="Lu H.F."/>
            <person name="Shi C."/>
            <person name="Zhu S.T."/>
            <person name="Xiao Z.Y."/>
            <person name="Nan H."/>
            <person name="Yue Y."/>
            <person name="Zhu X.G."/>
            <person name="Wu Y."/>
            <person name="Hong X.N."/>
            <person name="Fan G.Y."/>
            <person name="Tong Y."/>
            <person name="Zhang D."/>
            <person name="Mao C.L."/>
            <person name="Liu Y.L."/>
            <person name="Hao S.J."/>
            <person name="Liu W.Q."/>
            <person name="Lv M.Q."/>
            <person name="Zhang H.B."/>
            <person name="Liu Y."/>
            <person name="Hu-Tang G.R."/>
            <person name="Wang J.P."/>
            <person name="Wang J.H."/>
            <person name="Sun Y.H."/>
            <person name="Ni S.B."/>
            <person name="Chen W.B."/>
            <person name="Zhang X.C."/>
            <person name="Jiao Y.N."/>
            <person name="Eichler E.E."/>
            <person name="Li G.H."/>
            <person name="Liu X."/>
            <person name="Gao L.Z."/>
        </authorList>
    </citation>
    <scope>NUCLEOTIDE SEQUENCE [LARGE SCALE GENOMIC DNA]</scope>
    <source>
        <strain evidence="9">cv. GT1</strain>
        <tissue evidence="8">Leaf</tissue>
    </source>
</reference>
<dbReference type="InterPro" id="IPR058980">
    <property type="entry name" value="Glyco_transf_N"/>
</dbReference>
<keyword evidence="9" id="KW-1185">Reference proteome</keyword>
<evidence type="ECO:0000256" key="4">
    <source>
        <dbReference type="ARBA" id="ARBA00022679"/>
    </source>
</evidence>
<comment type="similarity">
    <text evidence="2 6">Belongs to the UDP-glycosyltransferase family.</text>
</comment>
<dbReference type="Pfam" id="PF26168">
    <property type="entry name" value="Glyco_transf_N"/>
    <property type="match status" value="1"/>
</dbReference>
<dbReference type="EMBL" id="JAAGAX010000011">
    <property type="protein sequence ID" value="KAF2298755.1"/>
    <property type="molecule type" value="Genomic_DNA"/>
</dbReference>
<protein>
    <recommendedName>
        <fullName evidence="3">anthocyanidin 3-O-glucosyltransferase</fullName>
        <ecNumber evidence="3">2.4.1.115</ecNumber>
    </recommendedName>
</protein>
<dbReference type="EC" id="2.4.1.115" evidence="3"/>
<dbReference type="GO" id="GO:0080043">
    <property type="term" value="F:quercetin 3-O-glucosyltransferase activity"/>
    <property type="evidence" value="ECO:0007669"/>
    <property type="project" value="TreeGrafter"/>
</dbReference>
<dbReference type="CDD" id="cd03784">
    <property type="entry name" value="GT1_Gtf-like"/>
    <property type="match status" value="1"/>
</dbReference>
<dbReference type="PROSITE" id="PS00375">
    <property type="entry name" value="UDPGT"/>
    <property type="match status" value="1"/>
</dbReference>
<dbReference type="UniPathway" id="UPA00009"/>